<dbReference type="Gene3D" id="3.40.50.300">
    <property type="entry name" value="P-loop containing nucleotide triphosphate hydrolases"/>
    <property type="match status" value="1"/>
</dbReference>
<name>A0A2N6UIX9_9FIRM</name>
<sequence length="295" mass="33948">MKIIIVSGFLGSGKTTFIEKLSKKLNYAVILENDYAKANVDKDLLKNTGKEILSLEEGCICCSKQKDFATTVMSIENTINPEYLIIEPTGLGYLSKIIENISPIEYEKIKILKPIAIVDYYSIDKIMGEYKELFLDQIQNSSYILLSKTENISTEKIEKEAKKLEELTKAKVFTTHYKDFDKKEWDSIIGEYDKESLIRVDYKHLHLDNLAYENVVFKDFNELGTNFNAVCQNRFGKLIRAKGLVNVEDKKVKVDVVDNKFSVEKYQGESFTNSLIFIGENLEEKSFDILFKKKN</sequence>
<dbReference type="InterPro" id="IPR011629">
    <property type="entry name" value="CobW-like_C"/>
</dbReference>
<evidence type="ECO:0000259" key="1">
    <source>
        <dbReference type="Pfam" id="PF02492"/>
    </source>
</evidence>
<feature type="domain" description="CobW/HypB/UreG nucleotide-binding" evidence="1">
    <location>
        <begin position="3"/>
        <end position="171"/>
    </location>
</feature>
<proteinExistence type="predicted"/>
<protein>
    <submittedName>
        <fullName evidence="3">GTP-binding protein</fullName>
    </submittedName>
</protein>
<dbReference type="PANTHER" id="PTHR13748:SF62">
    <property type="entry name" value="COBW DOMAIN-CONTAINING PROTEIN"/>
    <property type="match status" value="1"/>
</dbReference>
<comment type="caution">
    <text evidence="3">The sequence shown here is derived from an EMBL/GenBank/DDBJ whole genome shotgun (WGS) entry which is preliminary data.</text>
</comment>
<dbReference type="GO" id="GO:0005737">
    <property type="term" value="C:cytoplasm"/>
    <property type="evidence" value="ECO:0007669"/>
    <property type="project" value="TreeGrafter"/>
</dbReference>
<dbReference type="InterPro" id="IPR051316">
    <property type="entry name" value="Zinc-reg_GTPase_activator"/>
</dbReference>
<dbReference type="Pfam" id="PF07683">
    <property type="entry name" value="CobW_C"/>
    <property type="match status" value="1"/>
</dbReference>
<accession>A0A2N6UIX9</accession>
<evidence type="ECO:0000313" key="3">
    <source>
        <dbReference type="EMBL" id="PMC81566.1"/>
    </source>
</evidence>
<dbReference type="RefSeq" id="WP_102198104.1">
    <property type="nucleotide sequence ID" value="NZ_CAUPDS010000019.1"/>
</dbReference>
<dbReference type="PANTHER" id="PTHR13748">
    <property type="entry name" value="COBW-RELATED"/>
    <property type="match status" value="1"/>
</dbReference>
<reference evidence="3 4" key="1">
    <citation type="submission" date="2017-09" db="EMBL/GenBank/DDBJ databases">
        <title>Bacterial strain isolated from the female urinary microbiota.</title>
        <authorList>
            <person name="Thomas-White K."/>
            <person name="Kumar N."/>
            <person name="Forster S."/>
            <person name="Putonti C."/>
            <person name="Lawley T."/>
            <person name="Wolfe A.J."/>
        </authorList>
    </citation>
    <scope>NUCLEOTIDE SEQUENCE [LARGE SCALE GENOMIC DNA]</scope>
    <source>
        <strain evidence="3 4">UMB0204</strain>
    </source>
</reference>
<dbReference type="InterPro" id="IPR027417">
    <property type="entry name" value="P-loop_NTPase"/>
</dbReference>
<dbReference type="Proteomes" id="UP000235658">
    <property type="component" value="Unassembled WGS sequence"/>
</dbReference>
<feature type="domain" description="CobW C-terminal" evidence="2">
    <location>
        <begin position="226"/>
        <end position="288"/>
    </location>
</feature>
<gene>
    <name evidence="3" type="ORF">CJ192_05925</name>
</gene>
<evidence type="ECO:0000259" key="2">
    <source>
        <dbReference type="Pfam" id="PF07683"/>
    </source>
</evidence>
<dbReference type="GeneID" id="84578718"/>
<dbReference type="SUPFAM" id="SSF90002">
    <property type="entry name" value="Hypothetical protein YjiA, C-terminal domain"/>
    <property type="match status" value="1"/>
</dbReference>
<organism evidence="3 4">
    <name type="scientific">Anaerococcus hydrogenalis</name>
    <dbReference type="NCBI Taxonomy" id="33029"/>
    <lineage>
        <taxon>Bacteria</taxon>
        <taxon>Bacillati</taxon>
        <taxon>Bacillota</taxon>
        <taxon>Tissierellia</taxon>
        <taxon>Tissierellales</taxon>
        <taxon>Peptoniphilaceae</taxon>
        <taxon>Anaerococcus</taxon>
    </lineage>
</organism>
<evidence type="ECO:0000313" key="4">
    <source>
        <dbReference type="Proteomes" id="UP000235658"/>
    </source>
</evidence>
<dbReference type="EMBL" id="PNHP01000003">
    <property type="protein sequence ID" value="PMC81566.1"/>
    <property type="molecule type" value="Genomic_DNA"/>
</dbReference>
<dbReference type="AlphaFoldDB" id="A0A2N6UIX9"/>
<dbReference type="InterPro" id="IPR003495">
    <property type="entry name" value="CobW/HypB/UreG_nucleotide-bd"/>
</dbReference>
<dbReference type="Pfam" id="PF02492">
    <property type="entry name" value="cobW"/>
    <property type="match status" value="1"/>
</dbReference>
<dbReference type="SUPFAM" id="SSF52540">
    <property type="entry name" value="P-loop containing nucleoside triphosphate hydrolases"/>
    <property type="match status" value="1"/>
</dbReference>